<organism evidence="2 3">
    <name type="scientific">Senna tora</name>
    <dbReference type="NCBI Taxonomy" id="362788"/>
    <lineage>
        <taxon>Eukaryota</taxon>
        <taxon>Viridiplantae</taxon>
        <taxon>Streptophyta</taxon>
        <taxon>Embryophyta</taxon>
        <taxon>Tracheophyta</taxon>
        <taxon>Spermatophyta</taxon>
        <taxon>Magnoliopsida</taxon>
        <taxon>eudicotyledons</taxon>
        <taxon>Gunneridae</taxon>
        <taxon>Pentapetalae</taxon>
        <taxon>rosids</taxon>
        <taxon>fabids</taxon>
        <taxon>Fabales</taxon>
        <taxon>Fabaceae</taxon>
        <taxon>Caesalpinioideae</taxon>
        <taxon>Cassia clade</taxon>
        <taxon>Senna</taxon>
    </lineage>
</organism>
<name>A0A835CJX8_9FABA</name>
<feature type="compositionally biased region" description="Acidic residues" evidence="1">
    <location>
        <begin position="208"/>
        <end position="221"/>
    </location>
</feature>
<dbReference type="InterPro" id="IPR011989">
    <property type="entry name" value="ARM-like"/>
</dbReference>
<dbReference type="Gene3D" id="1.25.10.10">
    <property type="entry name" value="Leucine-rich Repeat Variant"/>
    <property type="match status" value="1"/>
</dbReference>
<evidence type="ECO:0000313" key="3">
    <source>
        <dbReference type="Proteomes" id="UP000634136"/>
    </source>
</evidence>
<dbReference type="InterPro" id="IPR040059">
    <property type="entry name" value="PUM3"/>
</dbReference>
<dbReference type="PANTHER" id="PTHR13389:SF0">
    <property type="entry name" value="PUMILIO HOMOLOG 3"/>
    <property type="match status" value="1"/>
</dbReference>
<protein>
    <submittedName>
        <fullName evidence="2">Pumilio-like protein 24-like</fullName>
    </submittedName>
</protein>
<dbReference type="PANTHER" id="PTHR13389">
    <property type="entry name" value="PUMILIO HOMOLOG 3"/>
    <property type="match status" value="1"/>
</dbReference>
<dbReference type="GO" id="GO:0005730">
    <property type="term" value="C:nucleolus"/>
    <property type="evidence" value="ECO:0007669"/>
    <property type="project" value="TreeGrafter"/>
</dbReference>
<dbReference type="SUPFAM" id="SSF48371">
    <property type="entry name" value="ARM repeat"/>
    <property type="match status" value="1"/>
</dbReference>
<dbReference type="AlphaFoldDB" id="A0A835CJX8"/>
<dbReference type="InterPro" id="IPR016024">
    <property type="entry name" value="ARM-type_fold"/>
</dbReference>
<evidence type="ECO:0000313" key="2">
    <source>
        <dbReference type="EMBL" id="KAF7841862.1"/>
    </source>
</evidence>
<dbReference type="GO" id="GO:0006417">
    <property type="term" value="P:regulation of translation"/>
    <property type="evidence" value="ECO:0007669"/>
    <property type="project" value="TreeGrafter"/>
</dbReference>
<reference evidence="2" key="1">
    <citation type="submission" date="2020-09" db="EMBL/GenBank/DDBJ databases">
        <title>Genome-Enabled Discovery of Anthraquinone Biosynthesis in Senna tora.</title>
        <authorList>
            <person name="Kang S.-H."/>
            <person name="Pandey R.P."/>
            <person name="Lee C.-M."/>
            <person name="Sim J.-S."/>
            <person name="Jeong J.-T."/>
            <person name="Choi B.-S."/>
            <person name="Jung M."/>
            <person name="Ginzburg D."/>
            <person name="Zhao K."/>
            <person name="Won S.Y."/>
            <person name="Oh T.-J."/>
            <person name="Yu Y."/>
            <person name="Kim N.-H."/>
            <person name="Lee O.R."/>
            <person name="Lee T.-H."/>
            <person name="Bashyal P."/>
            <person name="Kim T.-S."/>
            <person name="Lee W.-H."/>
            <person name="Kawkins C."/>
            <person name="Kim C.-K."/>
            <person name="Kim J.S."/>
            <person name="Ahn B.O."/>
            <person name="Rhee S.Y."/>
            <person name="Sohng J.K."/>
        </authorList>
    </citation>
    <scope>NUCLEOTIDE SEQUENCE</scope>
    <source>
        <tissue evidence="2">Leaf</tissue>
    </source>
</reference>
<proteinExistence type="predicted"/>
<dbReference type="Proteomes" id="UP000634136">
    <property type="component" value="Unassembled WGS sequence"/>
</dbReference>
<dbReference type="EMBL" id="JAAIUW010000002">
    <property type="protein sequence ID" value="KAF7841862.1"/>
    <property type="molecule type" value="Genomic_DNA"/>
</dbReference>
<keyword evidence="3" id="KW-1185">Reference proteome</keyword>
<accession>A0A835CJX8</accession>
<comment type="caution">
    <text evidence="2">The sequence shown here is derived from an EMBL/GenBank/DDBJ whole genome shotgun (WGS) entry which is preliminary data.</text>
</comment>
<gene>
    <name evidence="2" type="ORF">G2W53_004160</name>
</gene>
<feature type="region of interest" description="Disordered" evidence="1">
    <location>
        <begin position="195"/>
        <end position="234"/>
    </location>
</feature>
<sequence>MTSVIQPILEKGIVDHSIIHRLLMEYFSIADKSSVTDIIQQLSSPLLVKMIGTKDGAKLGILCVKQGVPRKKIINGMKGHIDKIAYHQRGCMVLVCIISVVDGTKLIIKAIIRELQQILKKLVLDKNGRRPLLQLLNHNCSRYFSPNDLAPLNSYIPSLSVKINCEAISFLGTLEATVLLFILILQFDCCQDHSEVSSQTETSKVEEPGDDEPKEDLEVTTDEANKDGDKQKIN</sequence>
<dbReference type="OrthoDB" id="497380at2759"/>
<evidence type="ECO:0000256" key="1">
    <source>
        <dbReference type="SAM" id="MobiDB-lite"/>
    </source>
</evidence>
<feature type="compositionally biased region" description="Basic and acidic residues" evidence="1">
    <location>
        <begin position="223"/>
        <end position="234"/>
    </location>
</feature>
<dbReference type="GO" id="GO:0003729">
    <property type="term" value="F:mRNA binding"/>
    <property type="evidence" value="ECO:0007669"/>
    <property type="project" value="TreeGrafter"/>
</dbReference>